<gene>
    <name evidence="3" type="ORF">HPT29_007310</name>
</gene>
<evidence type="ECO:0000256" key="2">
    <source>
        <dbReference type="SAM" id="SignalP"/>
    </source>
</evidence>
<feature type="transmembrane region" description="Helical" evidence="1">
    <location>
        <begin position="68"/>
        <end position="87"/>
    </location>
</feature>
<protein>
    <submittedName>
        <fullName evidence="3">Uncharacterized protein</fullName>
    </submittedName>
</protein>
<keyword evidence="1" id="KW-0472">Membrane</keyword>
<evidence type="ECO:0000256" key="1">
    <source>
        <dbReference type="SAM" id="Phobius"/>
    </source>
</evidence>
<evidence type="ECO:0000313" key="3">
    <source>
        <dbReference type="EMBL" id="UVF20925.1"/>
    </source>
</evidence>
<evidence type="ECO:0000313" key="4">
    <source>
        <dbReference type="Proteomes" id="UP001017257"/>
    </source>
</evidence>
<feature type="signal peptide" evidence="2">
    <location>
        <begin position="1"/>
        <end position="20"/>
    </location>
</feature>
<accession>A0ABY5RUJ4</accession>
<feature type="chain" id="PRO_5047390569" evidence="2">
    <location>
        <begin position="21"/>
        <end position="133"/>
    </location>
</feature>
<name>A0ABY5RUJ4_9HYPH</name>
<dbReference type="Proteomes" id="UP001017257">
    <property type="component" value="Chromosome"/>
</dbReference>
<keyword evidence="2" id="KW-0732">Signal</keyword>
<organism evidence="3 4">
    <name type="scientific">Microvirga terrae</name>
    <dbReference type="NCBI Taxonomy" id="2740529"/>
    <lineage>
        <taxon>Bacteria</taxon>
        <taxon>Pseudomonadati</taxon>
        <taxon>Pseudomonadota</taxon>
        <taxon>Alphaproteobacteria</taxon>
        <taxon>Hyphomicrobiales</taxon>
        <taxon>Methylobacteriaceae</taxon>
        <taxon>Microvirga</taxon>
    </lineage>
</organism>
<keyword evidence="1" id="KW-0812">Transmembrane</keyword>
<dbReference type="RefSeq" id="WP_247654421.1">
    <property type="nucleotide sequence ID" value="NZ_CP102845.1"/>
</dbReference>
<proteinExistence type="predicted"/>
<reference evidence="3" key="1">
    <citation type="submission" date="2022-08" db="EMBL/GenBank/DDBJ databases">
        <title>Microvirga terrae sp. nov., isolated from soil.</title>
        <authorList>
            <person name="Kim K.H."/>
            <person name="Seo Y.L."/>
            <person name="Kim J.M."/>
            <person name="Lee J.K."/>
            <person name="Han D.M."/>
            <person name="Jeon C.O."/>
        </authorList>
    </citation>
    <scope>NUCLEOTIDE SEQUENCE</scope>
    <source>
        <strain evidence="3">R24</strain>
    </source>
</reference>
<keyword evidence="4" id="KW-1185">Reference proteome</keyword>
<keyword evidence="1" id="KW-1133">Transmembrane helix</keyword>
<dbReference type="EMBL" id="CP102845">
    <property type="protein sequence ID" value="UVF20925.1"/>
    <property type="molecule type" value="Genomic_DNA"/>
</dbReference>
<sequence length="133" mass="14492">MKRVLTVGTTALVLSGSLMAAAPATAGESTGRWRDGSYATPYGVVRPYRDYGYRDYGYRPYRRHGSNVGGAVAAGVVGGLALGALAARPAYSYPAYPTYYGSQAYDAPSCYTVRRRFVDDWGRVVIRREEVCE</sequence>